<dbReference type="EMBL" id="JBHMDI010000075">
    <property type="protein sequence ID" value="MFB9350454.1"/>
    <property type="molecule type" value="Genomic_DNA"/>
</dbReference>
<gene>
    <name evidence="2" type="ORF">ACFFUA_23945</name>
</gene>
<accession>A0ABV5LE60</accession>
<dbReference type="Proteomes" id="UP001589753">
    <property type="component" value="Unassembled WGS sequence"/>
</dbReference>
<comment type="caution">
    <text evidence="2">The sequence shown here is derived from an EMBL/GenBank/DDBJ whole genome shotgun (WGS) entry which is preliminary data.</text>
</comment>
<feature type="region of interest" description="Disordered" evidence="1">
    <location>
        <begin position="38"/>
        <end position="61"/>
    </location>
</feature>
<name>A0ABV5LE60_9ACTN</name>
<organism evidence="2 3">
    <name type="scientific">Streptomyces heliomycini</name>
    <dbReference type="NCBI Taxonomy" id="284032"/>
    <lineage>
        <taxon>Bacteria</taxon>
        <taxon>Bacillati</taxon>
        <taxon>Actinomycetota</taxon>
        <taxon>Actinomycetes</taxon>
        <taxon>Kitasatosporales</taxon>
        <taxon>Streptomycetaceae</taxon>
        <taxon>Streptomyces</taxon>
    </lineage>
</organism>
<evidence type="ECO:0000313" key="2">
    <source>
        <dbReference type="EMBL" id="MFB9350454.1"/>
    </source>
</evidence>
<evidence type="ECO:0000313" key="3">
    <source>
        <dbReference type="Proteomes" id="UP001589753"/>
    </source>
</evidence>
<protein>
    <submittedName>
        <fullName evidence="2">Uncharacterized protein</fullName>
    </submittedName>
</protein>
<sequence>MDRAVLPADGAPPRTGHAGERIAGIEDVTPLAAGSHVLVRDGEPGRAAGLLPDERPTPLDDDVLARLRA</sequence>
<proteinExistence type="predicted"/>
<reference evidence="2 3" key="1">
    <citation type="submission" date="2024-09" db="EMBL/GenBank/DDBJ databases">
        <authorList>
            <person name="Sun Q."/>
            <person name="Mori K."/>
        </authorList>
    </citation>
    <scope>NUCLEOTIDE SEQUENCE [LARGE SCALE GENOMIC DNA]</scope>
    <source>
        <strain evidence="2 3">JCM 9767</strain>
    </source>
</reference>
<keyword evidence="3" id="KW-1185">Reference proteome</keyword>
<dbReference type="RefSeq" id="WP_380956400.1">
    <property type="nucleotide sequence ID" value="NZ_JBHMDI010000075.1"/>
</dbReference>
<feature type="region of interest" description="Disordered" evidence="1">
    <location>
        <begin position="1"/>
        <end position="22"/>
    </location>
</feature>
<evidence type="ECO:0000256" key="1">
    <source>
        <dbReference type="SAM" id="MobiDB-lite"/>
    </source>
</evidence>